<evidence type="ECO:0000313" key="1">
    <source>
        <dbReference type="EMBL" id="SMG58651.1"/>
    </source>
</evidence>
<organism evidence="1 2">
    <name type="scientific">Paenibacillus aquistagni</name>
    <dbReference type="NCBI Taxonomy" id="1852522"/>
    <lineage>
        <taxon>Bacteria</taxon>
        <taxon>Bacillati</taxon>
        <taxon>Bacillota</taxon>
        <taxon>Bacilli</taxon>
        <taxon>Bacillales</taxon>
        <taxon>Paenibacillaceae</taxon>
        <taxon>Paenibacillus</taxon>
    </lineage>
</organism>
<proteinExistence type="predicted"/>
<dbReference type="EMBL" id="FXAZ01000010">
    <property type="protein sequence ID" value="SMG58651.1"/>
    <property type="molecule type" value="Genomic_DNA"/>
</dbReference>
<keyword evidence="2" id="KW-1185">Reference proteome</keyword>
<sequence length="56" mass="6602">MRDLISIRHERSLAGPFVPKISVRKLKVGRMLKREDGVRFNPVDVRPCPLMNRLFR</sequence>
<dbReference type="Proteomes" id="UP000193834">
    <property type="component" value="Unassembled WGS sequence"/>
</dbReference>
<name>A0A1X7LXT0_9BACL</name>
<protein>
    <submittedName>
        <fullName evidence="1">Uncharacterized protein</fullName>
    </submittedName>
</protein>
<reference evidence="1 2" key="1">
    <citation type="submission" date="2017-04" db="EMBL/GenBank/DDBJ databases">
        <authorList>
            <person name="Afonso C.L."/>
            <person name="Miller P.J."/>
            <person name="Scott M.A."/>
            <person name="Spackman E."/>
            <person name="Goraichik I."/>
            <person name="Dimitrov K.M."/>
            <person name="Suarez D.L."/>
            <person name="Swayne D.E."/>
        </authorList>
    </citation>
    <scope>NUCLEOTIDE SEQUENCE [LARGE SCALE GENOMIC DNA]</scope>
    <source>
        <strain evidence="1 2">11</strain>
    </source>
</reference>
<dbReference type="AlphaFoldDB" id="A0A1X7LXT0"/>
<dbReference type="STRING" id="1852522.SAMN06295960_4756"/>
<gene>
    <name evidence="1" type="ORF">SAMN06295960_4756</name>
</gene>
<evidence type="ECO:0000313" key="2">
    <source>
        <dbReference type="Proteomes" id="UP000193834"/>
    </source>
</evidence>
<accession>A0A1X7LXT0</accession>